<protein>
    <submittedName>
        <fullName evidence="2">Uncharacterized protein</fullName>
    </submittedName>
</protein>
<organism evidence="2 3">
    <name type="scientific">Phenylobacterium montanum</name>
    <dbReference type="NCBI Taxonomy" id="2823693"/>
    <lineage>
        <taxon>Bacteria</taxon>
        <taxon>Pseudomonadati</taxon>
        <taxon>Pseudomonadota</taxon>
        <taxon>Alphaproteobacteria</taxon>
        <taxon>Caulobacterales</taxon>
        <taxon>Caulobacteraceae</taxon>
        <taxon>Phenylobacterium</taxon>
    </lineage>
</organism>
<dbReference type="KEGG" id="caul:KCG34_10080"/>
<gene>
    <name evidence="2" type="ORF">KCG34_10080</name>
</gene>
<proteinExistence type="predicted"/>
<evidence type="ECO:0000313" key="2">
    <source>
        <dbReference type="EMBL" id="QUD90179.1"/>
    </source>
</evidence>
<feature type="region of interest" description="Disordered" evidence="1">
    <location>
        <begin position="1"/>
        <end position="29"/>
    </location>
</feature>
<dbReference type="AlphaFoldDB" id="A0A975IX22"/>
<evidence type="ECO:0000313" key="3">
    <source>
        <dbReference type="Proteomes" id="UP000676409"/>
    </source>
</evidence>
<accession>A0A975IX22</accession>
<dbReference type="EMBL" id="CP073078">
    <property type="protein sequence ID" value="QUD90179.1"/>
    <property type="molecule type" value="Genomic_DNA"/>
</dbReference>
<dbReference type="Proteomes" id="UP000676409">
    <property type="component" value="Chromosome"/>
</dbReference>
<reference evidence="2" key="1">
    <citation type="submission" date="2021-04" db="EMBL/GenBank/DDBJ databases">
        <title>The complete genome sequence of Caulobacter sp. S6.</title>
        <authorList>
            <person name="Tang Y."/>
            <person name="Ouyang W."/>
            <person name="Liu Q."/>
            <person name="Huang B."/>
            <person name="Guo Z."/>
            <person name="Lei P."/>
        </authorList>
    </citation>
    <scope>NUCLEOTIDE SEQUENCE</scope>
    <source>
        <strain evidence="2">S6</strain>
    </source>
</reference>
<keyword evidence="3" id="KW-1185">Reference proteome</keyword>
<dbReference type="RefSeq" id="WP_211940230.1">
    <property type="nucleotide sequence ID" value="NZ_CP073078.1"/>
</dbReference>
<sequence>MRGARDLWRSKRRRNNPGETSDKLTFAPDFRPAPRIKSTDIVDGSVIVREGRILKLDAGRLADQEAKLINWHLTGA</sequence>
<name>A0A975IX22_9CAUL</name>
<evidence type="ECO:0000256" key="1">
    <source>
        <dbReference type="SAM" id="MobiDB-lite"/>
    </source>
</evidence>